<proteinExistence type="inferred from homology"/>
<dbReference type="PRINTS" id="PR00081">
    <property type="entry name" value="GDHRDH"/>
</dbReference>
<dbReference type="PRINTS" id="PR00080">
    <property type="entry name" value="SDRFAMILY"/>
</dbReference>
<comment type="caution">
    <text evidence="4">The sequence shown here is derived from an EMBL/GenBank/DDBJ whole genome shotgun (WGS) entry which is preliminary data.</text>
</comment>
<dbReference type="InterPro" id="IPR002347">
    <property type="entry name" value="SDR_fam"/>
</dbReference>
<dbReference type="Proteomes" id="UP000736672">
    <property type="component" value="Unassembled WGS sequence"/>
</dbReference>
<sequence length="261" mass="27877">MSSQSLVNRVAIVTGASRGIGAAIARELSNRGARVIINYPTPAEKDEAEAVRQGLASPENATIAEADLSTREGPALLAAAAAKAHGNRIDILVNNAAIGPMIPFDSPDNEALNAAWDKTINLNCRGTYFLTRAVLPYLTKTNSRIINITSDNARDPQHNSSIYAGTKGMIETFTRSWARDLPRKYGCTVNSVAPGPTSTEAMKSFPKEFHEKLKPVLDRMPIASRMGTPEEVAWVVAMLAEEGASWVNGQIVSVSGGSVLS</sequence>
<dbReference type="CDD" id="cd05233">
    <property type="entry name" value="SDR_c"/>
    <property type="match status" value="1"/>
</dbReference>
<evidence type="ECO:0000313" key="5">
    <source>
        <dbReference type="Proteomes" id="UP000736672"/>
    </source>
</evidence>
<evidence type="ECO:0000256" key="3">
    <source>
        <dbReference type="ARBA" id="ARBA00023002"/>
    </source>
</evidence>
<organism evidence="4 5">
    <name type="scientific">Fusarium solani</name>
    <name type="common">Filamentous fungus</name>
    <dbReference type="NCBI Taxonomy" id="169388"/>
    <lineage>
        <taxon>Eukaryota</taxon>
        <taxon>Fungi</taxon>
        <taxon>Dikarya</taxon>
        <taxon>Ascomycota</taxon>
        <taxon>Pezizomycotina</taxon>
        <taxon>Sordariomycetes</taxon>
        <taxon>Hypocreomycetidae</taxon>
        <taxon>Hypocreales</taxon>
        <taxon>Nectriaceae</taxon>
        <taxon>Fusarium</taxon>
        <taxon>Fusarium solani species complex</taxon>
    </lineage>
</organism>
<dbReference type="SUPFAM" id="SSF51735">
    <property type="entry name" value="NAD(P)-binding Rossmann-fold domains"/>
    <property type="match status" value="1"/>
</dbReference>
<dbReference type="FunFam" id="3.40.50.720:FF:000084">
    <property type="entry name" value="Short-chain dehydrogenase reductase"/>
    <property type="match status" value="1"/>
</dbReference>
<dbReference type="OrthoDB" id="47007at2759"/>
<name>A0A9P9KUP1_FUSSL</name>
<evidence type="ECO:0000256" key="2">
    <source>
        <dbReference type="ARBA" id="ARBA00022857"/>
    </source>
</evidence>
<dbReference type="EMBL" id="JAGTJS010000005">
    <property type="protein sequence ID" value="KAH7268861.1"/>
    <property type="molecule type" value="Genomic_DNA"/>
</dbReference>
<dbReference type="PANTHER" id="PTHR43639:SF1">
    <property type="entry name" value="SHORT-CHAIN DEHYDROGENASE_REDUCTASE FAMILY PROTEIN"/>
    <property type="match status" value="1"/>
</dbReference>
<dbReference type="GO" id="GO:0016491">
    <property type="term" value="F:oxidoreductase activity"/>
    <property type="evidence" value="ECO:0007669"/>
    <property type="project" value="UniProtKB-KW"/>
</dbReference>
<accession>A0A9P9KUP1</accession>
<dbReference type="Gene3D" id="3.40.50.720">
    <property type="entry name" value="NAD(P)-binding Rossmann-like Domain"/>
    <property type="match status" value="1"/>
</dbReference>
<gene>
    <name evidence="4" type="ORF">B0J15DRAFT_390798</name>
</gene>
<evidence type="ECO:0000313" key="4">
    <source>
        <dbReference type="EMBL" id="KAH7268861.1"/>
    </source>
</evidence>
<dbReference type="Pfam" id="PF13561">
    <property type="entry name" value="adh_short_C2"/>
    <property type="match status" value="1"/>
</dbReference>
<evidence type="ECO:0000256" key="1">
    <source>
        <dbReference type="ARBA" id="ARBA00006484"/>
    </source>
</evidence>
<keyword evidence="2" id="KW-0521">NADP</keyword>
<dbReference type="InterPro" id="IPR036291">
    <property type="entry name" value="NAD(P)-bd_dom_sf"/>
</dbReference>
<keyword evidence="5" id="KW-1185">Reference proteome</keyword>
<protein>
    <submittedName>
        <fullName evidence="4">Uncharacterized protein</fullName>
    </submittedName>
</protein>
<reference evidence="4" key="1">
    <citation type="journal article" date="2021" name="Nat. Commun.">
        <title>Genetic determinants of endophytism in the Arabidopsis root mycobiome.</title>
        <authorList>
            <person name="Mesny F."/>
            <person name="Miyauchi S."/>
            <person name="Thiergart T."/>
            <person name="Pickel B."/>
            <person name="Atanasova L."/>
            <person name="Karlsson M."/>
            <person name="Huettel B."/>
            <person name="Barry K.W."/>
            <person name="Haridas S."/>
            <person name="Chen C."/>
            <person name="Bauer D."/>
            <person name="Andreopoulos W."/>
            <person name="Pangilinan J."/>
            <person name="LaButti K."/>
            <person name="Riley R."/>
            <person name="Lipzen A."/>
            <person name="Clum A."/>
            <person name="Drula E."/>
            <person name="Henrissat B."/>
            <person name="Kohler A."/>
            <person name="Grigoriev I.V."/>
            <person name="Martin F.M."/>
            <person name="Hacquard S."/>
        </authorList>
    </citation>
    <scope>NUCLEOTIDE SEQUENCE</scope>
    <source>
        <strain evidence="4">FSSC 5 MPI-SDFR-AT-0091</strain>
    </source>
</reference>
<comment type="similarity">
    <text evidence="1">Belongs to the short-chain dehydrogenases/reductases (SDR) family.</text>
</comment>
<keyword evidence="3" id="KW-0560">Oxidoreductase</keyword>
<dbReference type="AlphaFoldDB" id="A0A9P9KUP1"/>
<dbReference type="PANTHER" id="PTHR43639">
    <property type="entry name" value="OXIDOREDUCTASE, SHORT-CHAIN DEHYDROGENASE/REDUCTASE FAMILY (AFU_ORTHOLOGUE AFUA_5G02870)"/>
    <property type="match status" value="1"/>
</dbReference>